<keyword evidence="13 14" id="KW-0326">Glycosidase</keyword>
<evidence type="ECO:0000256" key="11">
    <source>
        <dbReference type="ARBA" id="ARBA00023014"/>
    </source>
</evidence>
<dbReference type="InterPro" id="IPR004035">
    <property type="entry name" value="Endouclease-III_FeS-bd_BS"/>
</dbReference>
<dbReference type="Pfam" id="PF00633">
    <property type="entry name" value="HHH"/>
    <property type="match status" value="1"/>
</dbReference>
<dbReference type="EC" id="3.2.2.31" evidence="4 14"/>
<dbReference type="InterPro" id="IPR044298">
    <property type="entry name" value="MIG/MutY"/>
</dbReference>
<gene>
    <name evidence="17" type="ORF">HB662_05385</name>
</gene>
<dbReference type="SMART" id="SM00478">
    <property type="entry name" value="ENDO3c"/>
    <property type="match status" value="1"/>
</dbReference>
<evidence type="ECO:0000256" key="14">
    <source>
        <dbReference type="RuleBase" id="RU365096"/>
    </source>
</evidence>
<comment type="function">
    <text evidence="2">Adenine glycosylase active on G-A mispairs. MutY also corrects error-prone DNA synthesis past GO lesions which are due to the oxidatively damaged form of guanine: 7,8-dihydro-8-oxoguanine (8-oxo-dGTP).</text>
</comment>
<keyword evidence="11" id="KW-0411">Iron-sulfur</keyword>
<dbReference type="SUPFAM" id="SSF55811">
    <property type="entry name" value="Nudix"/>
    <property type="match status" value="1"/>
</dbReference>
<keyword evidence="8 14" id="KW-0227">DNA damage</keyword>
<protein>
    <recommendedName>
        <fullName evidence="5 14">Adenine DNA glycosylase</fullName>
        <ecNumber evidence="4 14">3.2.2.31</ecNumber>
    </recommendedName>
</protein>
<evidence type="ECO:0000256" key="10">
    <source>
        <dbReference type="ARBA" id="ARBA00023004"/>
    </source>
</evidence>
<dbReference type="Pfam" id="PF00730">
    <property type="entry name" value="HhH-GPD"/>
    <property type="match status" value="1"/>
</dbReference>
<dbReference type="InterPro" id="IPR029119">
    <property type="entry name" value="MutY_C"/>
</dbReference>
<evidence type="ECO:0000256" key="4">
    <source>
        <dbReference type="ARBA" id="ARBA00012045"/>
    </source>
</evidence>
<evidence type="ECO:0000259" key="16">
    <source>
        <dbReference type="SMART" id="SM00478"/>
    </source>
</evidence>
<keyword evidence="7" id="KW-0479">Metal-binding</keyword>
<proteinExistence type="inferred from homology"/>
<keyword evidence="9" id="KW-0378">Hydrolase</keyword>
<dbReference type="InterPro" id="IPR011257">
    <property type="entry name" value="DNA_glycosylase"/>
</dbReference>
<dbReference type="PANTHER" id="PTHR42944">
    <property type="entry name" value="ADENINE DNA GLYCOSYLASE"/>
    <property type="match status" value="1"/>
</dbReference>
<evidence type="ECO:0000256" key="2">
    <source>
        <dbReference type="ARBA" id="ARBA00002933"/>
    </source>
</evidence>
<sequence>MTAAGGLSETVADRHPAPRVTPPLPKTALPGPALLLAWYDRHRRVLPWRDGIGPPDPYRVWLSEVMLQQTTVAAVGPRYTRFLARFPDVHALAGADWAEVAAEWAGLGYYARARNLHAGAKALAAQGFPHNVEGLRAIPGIGPYTAAAVAAIAFQEPVVPADGNVERVVARVARVETPLPAAKKRLAELAQGWMAEPAARARPGDFAQALFDLGATLCTPRNPACALCPWRGGCAAQAAGVQTELPRKSAKAARPTRHGTHFLLHDPGGLVLVRRRAEKGLLGGMLEIPGTPWRAEPWGEAEALAHAPVSGLRWRLLAGEARHGFTHFELRMALLSARLTGRPDIPGHAWMDPSVARAAMPSVMHRLLALWDPA</sequence>
<feature type="region of interest" description="Disordered" evidence="15">
    <location>
        <begin position="1"/>
        <end position="26"/>
    </location>
</feature>
<name>A0ABX1EVH5_9PROT</name>
<comment type="cofactor">
    <cofactor evidence="14">
        <name>[4Fe-4S] cluster</name>
        <dbReference type="ChEBI" id="CHEBI:49883"/>
    </cofactor>
    <text evidence="14">Binds 1 [4Fe-4S] cluster.</text>
</comment>
<dbReference type="InterPro" id="IPR015797">
    <property type="entry name" value="NUDIX_hydrolase-like_dom_sf"/>
</dbReference>
<evidence type="ECO:0000256" key="15">
    <source>
        <dbReference type="SAM" id="MobiDB-lite"/>
    </source>
</evidence>
<dbReference type="Gene3D" id="3.90.79.10">
    <property type="entry name" value="Nucleoside Triphosphate Pyrophosphohydrolase"/>
    <property type="match status" value="1"/>
</dbReference>
<comment type="similarity">
    <text evidence="3 14">Belongs to the Nth/MutY family.</text>
</comment>
<evidence type="ECO:0000256" key="5">
    <source>
        <dbReference type="ARBA" id="ARBA00022023"/>
    </source>
</evidence>
<dbReference type="CDD" id="cd03431">
    <property type="entry name" value="NUDIX_DNA_Glycosylase_C-MutY"/>
    <property type="match status" value="1"/>
</dbReference>
<dbReference type="Gene3D" id="1.10.340.30">
    <property type="entry name" value="Hypothetical protein, domain 2"/>
    <property type="match status" value="1"/>
</dbReference>
<dbReference type="Gene3D" id="1.10.1670.10">
    <property type="entry name" value="Helix-hairpin-Helix base-excision DNA repair enzymes (C-terminal)"/>
    <property type="match status" value="1"/>
</dbReference>
<reference evidence="17 18" key="1">
    <citation type="submission" date="2020-03" db="EMBL/GenBank/DDBJ databases">
        <title>Roseomonas selenitidurans sp. nov. isolated from soil.</title>
        <authorList>
            <person name="Liu H."/>
        </authorList>
    </citation>
    <scope>NUCLEOTIDE SEQUENCE [LARGE SCALE GENOMIC DNA]</scope>
    <source>
        <strain evidence="17 18">JCM 15073</strain>
    </source>
</reference>
<keyword evidence="18" id="KW-1185">Reference proteome</keyword>
<dbReference type="PANTHER" id="PTHR42944:SF1">
    <property type="entry name" value="ADENINE DNA GLYCOSYLASE"/>
    <property type="match status" value="1"/>
</dbReference>
<dbReference type="Pfam" id="PF10576">
    <property type="entry name" value="EndIII_4Fe-2S"/>
    <property type="match status" value="1"/>
</dbReference>
<evidence type="ECO:0000256" key="8">
    <source>
        <dbReference type="ARBA" id="ARBA00022763"/>
    </source>
</evidence>
<dbReference type="InterPro" id="IPR000445">
    <property type="entry name" value="HhH_motif"/>
</dbReference>
<dbReference type="EMBL" id="JAAVTX010000002">
    <property type="protein sequence ID" value="NKE44199.1"/>
    <property type="molecule type" value="Genomic_DNA"/>
</dbReference>
<organism evidence="17 18">
    <name type="scientific">Falsiroseomonas frigidaquae</name>
    <dbReference type="NCBI Taxonomy" id="487318"/>
    <lineage>
        <taxon>Bacteria</taxon>
        <taxon>Pseudomonadati</taxon>
        <taxon>Pseudomonadota</taxon>
        <taxon>Alphaproteobacteria</taxon>
        <taxon>Acetobacterales</taxon>
        <taxon>Roseomonadaceae</taxon>
        <taxon>Falsiroseomonas</taxon>
    </lineage>
</organism>
<evidence type="ECO:0000256" key="6">
    <source>
        <dbReference type="ARBA" id="ARBA00022485"/>
    </source>
</evidence>
<evidence type="ECO:0000256" key="3">
    <source>
        <dbReference type="ARBA" id="ARBA00008343"/>
    </source>
</evidence>
<feature type="domain" description="HhH-GPD" evidence="16">
    <location>
        <begin position="66"/>
        <end position="216"/>
    </location>
</feature>
<accession>A0ABX1EVH5</accession>
<evidence type="ECO:0000313" key="18">
    <source>
        <dbReference type="Proteomes" id="UP000765160"/>
    </source>
</evidence>
<evidence type="ECO:0000256" key="9">
    <source>
        <dbReference type="ARBA" id="ARBA00022801"/>
    </source>
</evidence>
<comment type="caution">
    <text evidence="17">The sequence shown here is derived from an EMBL/GenBank/DDBJ whole genome shotgun (WGS) entry which is preliminary data.</text>
</comment>
<dbReference type="InterPro" id="IPR003651">
    <property type="entry name" value="Endonuclease3_FeS-loop_motif"/>
</dbReference>
<comment type="catalytic activity">
    <reaction evidence="1 14">
        <text>Hydrolyzes free adenine bases from 7,8-dihydro-8-oxoguanine:adenine mismatched double-stranded DNA, leaving an apurinic site.</text>
        <dbReference type="EC" id="3.2.2.31"/>
    </reaction>
</comment>
<dbReference type="InterPro" id="IPR023170">
    <property type="entry name" value="HhH_base_excis_C"/>
</dbReference>
<dbReference type="Pfam" id="PF14815">
    <property type="entry name" value="NUDIX_4"/>
    <property type="match status" value="1"/>
</dbReference>
<dbReference type="InterPro" id="IPR003265">
    <property type="entry name" value="HhH-GPD_domain"/>
</dbReference>
<keyword evidence="12" id="KW-0234">DNA repair</keyword>
<dbReference type="PROSITE" id="PS00764">
    <property type="entry name" value="ENDONUCLEASE_III_1"/>
    <property type="match status" value="1"/>
</dbReference>
<keyword evidence="6" id="KW-0004">4Fe-4S</keyword>
<dbReference type="SUPFAM" id="SSF48150">
    <property type="entry name" value="DNA-glycosylase"/>
    <property type="match status" value="1"/>
</dbReference>
<evidence type="ECO:0000256" key="13">
    <source>
        <dbReference type="ARBA" id="ARBA00023295"/>
    </source>
</evidence>
<evidence type="ECO:0000256" key="12">
    <source>
        <dbReference type="ARBA" id="ARBA00023204"/>
    </source>
</evidence>
<evidence type="ECO:0000256" key="1">
    <source>
        <dbReference type="ARBA" id="ARBA00000843"/>
    </source>
</evidence>
<evidence type="ECO:0000313" key="17">
    <source>
        <dbReference type="EMBL" id="NKE44199.1"/>
    </source>
</evidence>
<evidence type="ECO:0000256" key="7">
    <source>
        <dbReference type="ARBA" id="ARBA00022723"/>
    </source>
</evidence>
<keyword evidence="10 14" id="KW-0408">Iron</keyword>
<dbReference type="CDD" id="cd00056">
    <property type="entry name" value="ENDO3c"/>
    <property type="match status" value="1"/>
</dbReference>
<dbReference type="Proteomes" id="UP000765160">
    <property type="component" value="Unassembled WGS sequence"/>
</dbReference>